<dbReference type="KEGG" id="fla:SY85_09165"/>
<evidence type="ECO:0000313" key="3">
    <source>
        <dbReference type="Proteomes" id="UP000077177"/>
    </source>
</evidence>
<keyword evidence="1" id="KW-0175">Coiled coil</keyword>
<dbReference type="RefSeq" id="WP_066403809.1">
    <property type="nucleotide sequence ID" value="NZ_CP011390.1"/>
</dbReference>
<evidence type="ECO:0000256" key="1">
    <source>
        <dbReference type="SAM" id="Coils"/>
    </source>
</evidence>
<dbReference type="AlphaFoldDB" id="A0A172TV81"/>
<accession>A0A172TV81</accession>
<proteinExistence type="predicted"/>
<evidence type="ECO:0000313" key="2">
    <source>
        <dbReference type="EMBL" id="ANE50647.1"/>
    </source>
</evidence>
<dbReference type="EMBL" id="CP011390">
    <property type="protein sequence ID" value="ANE50647.1"/>
    <property type="molecule type" value="Genomic_DNA"/>
</dbReference>
<sequence length="210" mass="24231">MVKIFFHYSNVLLLNRALVSVLDLVMTDYAMIYDGDIQGFESVLLRYIDYDDSSDAIDRAIQHGIALSVIEEMVQQTRLIASKVGTISSGYIELTVAEVECLHNVVHMYIAEFLDSLISILPDEGEDFNIYEYIPFLKQANSNGVWDGFIKSNMDSDFINQEYKAAEDLYSFLQSYYKRNNLLQSIANYNNRIEELLKIIKEYNRQNGIE</sequence>
<gene>
    <name evidence="2" type="ORF">SY85_09165</name>
</gene>
<reference evidence="3" key="1">
    <citation type="submission" date="2015-01" db="EMBL/GenBank/DDBJ databases">
        <title>Flavisolibacter sp./LCS9/ whole genome sequencing.</title>
        <authorList>
            <person name="Kim M.K."/>
            <person name="Srinivasan S."/>
            <person name="Lee J.-J."/>
        </authorList>
    </citation>
    <scope>NUCLEOTIDE SEQUENCE [LARGE SCALE GENOMIC DNA]</scope>
    <source>
        <strain evidence="3">LCS9</strain>
    </source>
</reference>
<protein>
    <submittedName>
        <fullName evidence="2">Uncharacterized protein</fullName>
    </submittedName>
</protein>
<reference evidence="2 3" key="2">
    <citation type="journal article" date="2016" name="Int. J. Syst. Evol. Microbiol.">
        <title>Flavisolibacter tropicus sp. nov., isolated from tropical soil.</title>
        <authorList>
            <person name="Lee J.J."/>
            <person name="Kang M.S."/>
            <person name="Kim G.S."/>
            <person name="Lee C.S."/>
            <person name="Lim S."/>
            <person name="Lee J."/>
            <person name="Roh S.H."/>
            <person name="Kang H."/>
            <person name="Ha J.M."/>
            <person name="Bae S."/>
            <person name="Jung H.Y."/>
            <person name="Kim M.K."/>
        </authorList>
    </citation>
    <scope>NUCLEOTIDE SEQUENCE [LARGE SCALE GENOMIC DNA]</scope>
    <source>
        <strain evidence="2 3">LCS9</strain>
    </source>
</reference>
<dbReference type="Proteomes" id="UP000077177">
    <property type="component" value="Chromosome"/>
</dbReference>
<organism evidence="2 3">
    <name type="scientific">Flavisolibacter tropicus</name>
    <dbReference type="NCBI Taxonomy" id="1492898"/>
    <lineage>
        <taxon>Bacteria</taxon>
        <taxon>Pseudomonadati</taxon>
        <taxon>Bacteroidota</taxon>
        <taxon>Chitinophagia</taxon>
        <taxon>Chitinophagales</taxon>
        <taxon>Chitinophagaceae</taxon>
        <taxon>Flavisolibacter</taxon>
    </lineage>
</organism>
<keyword evidence="3" id="KW-1185">Reference proteome</keyword>
<name>A0A172TV81_9BACT</name>
<dbReference type="STRING" id="1492898.SY85_09165"/>
<feature type="coiled-coil region" evidence="1">
    <location>
        <begin position="179"/>
        <end position="206"/>
    </location>
</feature>